<dbReference type="InterPro" id="IPR020476">
    <property type="entry name" value="Nudix_hydrolase"/>
</dbReference>
<dbReference type="Pfam" id="PF00293">
    <property type="entry name" value="NUDIX"/>
    <property type="match status" value="1"/>
</dbReference>
<dbReference type="EMBL" id="VSSQ01004228">
    <property type="protein sequence ID" value="MPM24285.1"/>
    <property type="molecule type" value="Genomic_DNA"/>
</dbReference>
<keyword evidence="1 3" id="KW-0378">Hydrolase</keyword>
<evidence type="ECO:0000313" key="3">
    <source>
        <dbReference type="EMBL" id="MPM24285.1"/>
    </source>
</evidence>
<dbReference type="PROSITE" id="PS00893">
    <property type="entry name" value="NUDIX_BOX"/>
    <property type="match status" value="1"/>
</dbReference>
<accession>A0A644Y6U1</accession>
<dbReference type="PROSITE" id="PS51462">
    <property type="entry name" value="NUDIX"/>
    <property type="match status" value="1"/>
</dbReference>
<keyword evidence="3" id="KW-0548">Nucleotidyltransferase</keyword>
<dbReference type="PANTHER" id="PTHR43736">
    <property type="entry name" value="ADP-RIBOSE PYROPHOSPHATASE"/>
    <property type="match status" value="1"/>
</dbReference>
<dbReference type="GO" id="GO:0016779">
    <property type="term" value="F:nucleotidyltransferase activity"/>
    <property type="evidence" value="ECO:0007669"/>
    <property type="project" value="UniProtKB-KW"/>
</dbReference>
<keyword evidence="3" id="KW-0808">Transferase</keyword>
<dbReference type="CDD" id="cd18873">
    <property type="entry name" value="NUDIX_NadM_like"/>
    <property type="match status" value="1"/>
</dbReference>
<proteinExistence type="predicted"/>
<name>A0A644Y6U1_9ZZZZ</name>
<protein>
    <submittedName>
        <fullName evidence="3">Bifunctional NMN adenylyltransferase/Nudix hydrolase</fullName>
    </submittedName>
</protein>
<evidence type="ECO:0000259" key="2">
    <source>
        <dbReference type="PROSITE" id="PS51462"/>
    </source>
</evidence>
<feature type="domain" description="Nudix hydrolase" evidence="2">
    <location>
        <begin position="11"/>
        <end position="145"/>
    </location>
</feature>
<dbReference type="SUPFAM" id="SSF55811">
    <property type="entry name" value="Nudix"/>
    <property type="match status" value="1"/>
</dbReference>
<dbReference type="InterPro" id="IPR000086">
    <property type="entry name" value="NUDIX_hydrolase_dom"/>
</dbReference>
<sequence>MLVFMRYCYDYPRPAVTVDAAVLVKKEGAFSILLIERKHDPFKGCYALPGGFVDEGETLEEAIVRELKEETNLSLNNLQQFRAYSRPDRDPRGRTISVIFTSILDAFPAAVAGDDAAAVKWFPLDQLPELAFDHGEIVADIKKILSIE</sequence>
<dbReference type="AlphaFoldDB" id="A0A644Y6U1"/>
<organism evidence="3">
    <name type="scientific">bioreactor metagenome</name>
    <dbReference type="NCBI Taxonomy" id="1076179"/>
    <lineage>
        <taxon>unclassified sequences</taxon>
        <taxon>metagenomes</taxon>
        <taxon>ecological metagenomes</taxon>
    </lineage>
</organism>
<reference evidence="3" key="1">
    <citation type="submission" date="2019-08" db="EMBL/GenBank/DDBJ databases">
        <authorList>
            <person name="Kucharzyk K."/>
            <person name="Murdoch R.W."/>
            <person name="Higgins S."/>
            <person name="Loffler F."/>
        </authorList>
    </citation>
    <scope>NUCLEOTIDE SEQUENCE</scope>
</reference>
<dbReference type="InterPro" id="IPR020084">
    <property type="entry name" value="NUDIX_hydrolase_CS"/>
</dbReference>
<comment type="caution">
    <text evidence="3">The sequence shown here is derived from an EMBL/GenBank/DDBJ whole genome shotgun (WGS) entry which is preliminary data.</text>
</comment>
<evidence type="ECO:0000256" key="1">
    <source>
        <dbReference type="ARBA" id="ARBA00022801"/>
    </source>
</evidence>
<dbReference type="InterPro" id="IPR015797">
    <property type="entry name" value="NUDIX_hydrolase-like_dom_sf"/>
</dbReference>
<dbReference type="GO" id="GO:0016787">
    <property type="term" value="F:hydrolase activity"/>
    <property type="evidence" value="ECO:0007669"/>
    <property type="project" value="UniProtKB-KW"/>
</dbReference>
<dbReference type="Gene3D" id="3.90.79.10">
    <property type="entry name" value="Nucleoside Triphosphate Pyrophosphohydrolase"/>
    <property type="match status" value="1"/>
</dbReference>
<dbReference type="PRINTS" id="PR00502">
    <property type="entry name" value="NUDIXFAMILY"/>
</dbReference>
<dbReference type="PANTHER" id="PTHR43736:SF1">
    <property type="entry name" value="DIHYDRONEOPTERIN TRIPHOSPHATE DIPHOSPHATASE"/>
    <property type="match status" value="1"/>
</dbReference>
<gene>
    <name evidence="3" type="ORF">SDC9_70766</name>
</gene>